<keyword evidence="3 6" id="KW-1133">Transmembrane helix</keyword>
<evidence type="ECO:0000256" key="2">
    <source>
        <dbReference type="ARBA" id="ARBA00022692"/>
    </source>
</evidence>
<gene>
    <name evidence="7" type="ORF">C493_21831</name>
</gene>
<dbReference type="PANTHER" id="PTHR11040:SF70">
    <property type="entry name" value="OS05G0316100 PROTEIN"/>
    <property type="match status" value="1"/>
</dbReference>
<dbReference type="PANTHER" id="PTHR11040">
    <property type="entry name" value="ZINC/IRON TRANSPORTER"/>
    <property type="match status" value="1"/>
</dbReference>
<name>L9WGX3_9EURY</name>
<dbReference type="STRING" id="1227499.C493_21831"/>
<comment type="subcellular location">
    <subcellularLocation>
        <location evidence="1">Membrane</location>
        <topology evidence="1">Multi-pass membrane protein</topology>
    </subcellularLocation>
</comment>
<evidence type="ECO:0000256" key="3">
    <source>
        <dbReference type="ARBA" id="ARBA00022989"/>
    </source>
</evidence>
<reference evidence="7 8" key="1">
    <citation type="journal article" date="2014" name="PLoS Genet.">
        <title>Phylogenetically driven sequencing of extremely halophilic archaea reveals strategies for static and dynamic osmo-response.</title>
        <authorList>
            <person name="Becker E.A."/>
            <person name="Seitzer P.M."/>
            <person name="Tritt A."/>
            <person name="Larsen D."/>
            <person name="Krusor M."/>
            <person name="Yao A.I."/>
            <person name="Wu D."/>
            <person name="Madern D."/>
            <person name="Eisen J.A."/>
            <person name="Darling A.E."/>
            <person name="Facciotti M.T."/>
        </authorList>
    </citation>
    <scope>NUCLEOTIDE SEQUENCE [LARGE SCALE GENOMIC DNA]</scope>
    <source>
        <strain evidence="7 8">JCM 12255</strain>
    </source>
</reference>
<feature type="transmembrane region" description="Helical" evidence="6">
    <location>
        <begin position="184"/>
        <end position="207"/>
    </location>
</feature>
<comment type="caution">
    <text evidence="7">The sequence shown here is derived from an EMBL/GenBank/DDBJ whole genome shotgun (WGS) entry which is preliminary data.</text>
</comment>
<feature type="transmembrane region" description="Helical" evidence="6">
    <location>
        <begin position="68"/>
        <end position="86"/>
    </location>
</feature>
<dbReference type="RefSeq" id="WP_007261610.1">
    <property type="nucleotide sequence ID" value="NZ_AOHZ01000109.1"/>
</dbReference>
<evidence type="ECO:0000313" key="7">
    <source>
        <dbReference type="EMBL" id="ELY48770.1"/>
    </source>
</evidence>
<evidence type="ECO:0000256" key="5">
    <source>
        <dbReference type="SAM" id="MobiDB-lite"/>
    </source>
</evidence>
<dbReference type="OrthoDB" id="11839at2157"/>
<evidence type="ECO:0000313" key="8">
    <source>
        <dbReference type="Proteomes" id="UP000011602"/>
    </source>
</evidence>
<evidence type="ECO:0000256" key="1">
    <source>
        <dbReference type="ARBA" id="ARBA00004141"/>
    </source>
</evidence>
<accession>L9WGX3</accession>
<dbReference type="PATRIC" id="fig|1227499.3.peg.4480"/>
<feature type="transmembrane region" description="Helical" evidence="6">
    <location>
        <begin position="244"/>
        <end position="276"/>
    </location>
</feature>
<feature type="compositionally biased region" description="Acidic residues" evidence="5">
    <location>
        <begin position="108"/>
        <end position="119"/>
    </location>
</feature>
<dbReference type="Proteomes" id="UP000011602">
    <property type="component" value="Unassembled WGS sequence"/>
</dbReference>
<keyword evidence="2 6" id="KW-0812">Transmembrane</keyword>
<dbReference type="GO" id="GO:0005385">
    <property type="term" value="F:zinc ion transmembrane transporter activity"/>
    <property type="evidence" value="ECO:0007669"/>
    <property type="project" value="TreeGrafter"/>
</dbReference>
<proteinExistence type="predicted"/>
<dbReference type="eggNOG" id="arCOG00576">
    <property type="taxonomic scope" value="Archaea"/>
</dbReference>
<evidence type="ECO:0000256" key="6">
    <source>
        <dbReference type="SAM" id="Phobius"/>
    </source>
</evidence>
<feature type="region of interest" description="Disordered" evidence="5">
    <location>
        <begin position="102"/>
        <end position="163"/>
    </location>
</feature>
<dbReference type="InterPro" id="IPR003689">
    <property type="entry name" value="ZIP"/>
</dbReference>
<sequence length="312" mass="31144">MVSLAEVVVIAGLAGAATGLGALPVFVTDRISHRFYDAAVGLAAGIMFGAAVFALVVPGLEVGSLSEVVAGVLLGAVFLLVANRLVPHVHLLISEEVEADGQTYPETAAEETVEADEITLESGSTRASEPDESDVGGGTGADSEGSNGSEGGKGSDDSDDPTENRRRALLVGSAITIHNVPEGLAIGIAFAGGLEGVGIALAIAIAIQNVPDGFAMAVPASRTGLSNAKTVLYTTLSGAVPEPIAAAAGFALVAVVTGIFPLAAGFAAGTMIAVIFRELIPASHGHGYADIATLTFVVGFTVMLVVDVGLAV</sequence>
<dbReference type="AlphaFoldDB" id="L9WGX3"/>
<organism evidence="7 8">
    <name type="scientific">Natronolimnohabitans innermongolicus JCM 12255</name>
    <dbReference type="NCBI Taxonomy" id="1227499"/>
    <lineage>
        <taxon>Archaea</taxon>
        <taxon>Methanobacteriati</taxon>
        <taxon>Methanobacteriota</taxon>
        <taxon>Stenosarchaea group</taxon>
        <taxon>Halobacteria</taxon>
        <taxon>Halobacteriales</taxon>
        <taxon>Natrialbaceae</taxon>
        <taxon>Natronolimnohabitans</taxon>
    </lineage>
</organism>
<feature type="transmembrane region" description="Helical" evidence="6">
    <location>
        <begin position="6"/>
        <end position="28"/>
    </location>
</feature>
<protein>
    <submittedName>
        <fullName evidence="7">Zinc/iron permease</fullName>
    </submittedName>
</protein>
<dbReference type="Pfam" id="PF02535">
    <property type="entry name" value="Zip"/>
    <property type="match status" value="1"/>
</dbReference>
<dbReference type="EMBL" id="AOHZ01000109">
    <property type="protein sequence ID" value="ELY48770.1"/>
    <property type="molecule type" value="Genomic_DNA"/>
</dbReference>
<evidence type="ECO:0000256" key="4">
    <source>
        <dbReference type="ARBA" id="ARBA00023136"/>
    </source>
</evidence>
<feature type="transmembrane region" description="Helical" evidence="6">
    <location>
        <begin position="288"/>
        <end position="306"/>
    </location>
</feature>
<dbReference type="GO" id="GO:0016020">
    <property type="term" value="C:membrane"/>
    <property type="evidence" value="ECO:0007669"/>
    <property type="project" value="UniProtKB-SubCell"/>
</dbReference>
<keyword evidence="4 6" id="KW-0472">Membrane</keyword>
<keyword evidence="8" id="KW-1185">Reference proteome</keyword>
<feature type="transmembrane region" description="Helical" evidence="6">
    <location>
        <begin position="35"/>
        <end position="56"/>
    </location>
</feature>